<organism evidence="1">
    <name type="scientific">marine sediment metagenome</name>
    <dbReference type="NCBI Taxonomy" id="412755"/>
    <lineage>
        <taxon>unclassified sequences</taxon>
        <taxon>metagenomes</taxon>
        <taxon>ecological metagenomes</taxon>
    </lineage>
</organism>
<sequence length="76" mass="8771">MILKVWDNGGKSFDRYTVRVRNDYFGMSKNPSSPQGFNQYAGSYPEIDESSLGKKIKCLNYRQLPYEIRGAITIRT</sequence>
<evidence type="ECO:0000313" key="1">
    <source>
        <dbReference type="EMBL" id="GAG66515.1"/>
    </source>
</evidence>
<name>X0ZAM4_9ZZZZ</name>
<comment type="caution">
    <text evidence="1">The sequence shown here is derived from an EMBL/GenBank/DDBJ whole genome shotgun (WGS) entry which is preliminary data.</text>
</comment>
<gene>
    <name evidence="1" type="ORF">S01H4_20687</name>
</gene>
<reference evidence="1" key="1">
    <citation type="journal article" date="2014" name="Front. Microbiol.">
        <title>High frequency of phylogenetically diverse reductive dehalogenase-homologous genes in deep subseafloor sedimentary metagenomes.</title>
        <authorList>
            <person name="Kawai M."/>
            <person name="Futagami T."/>
            <person name="Toyoda A."/>
            <person name="Takaki Y."/>
            <person name="Nishi S."/>
            <person name="Hori S."/>
            <person name="Arai W."/>
            <person name="Tsubouchi T."/>
            <person name="Morono Y."/>
            <person name="Uchiyama I."/>
            <person name="Ito T."/>
            <person name="Fujiyama A."/>
            <person name="Inagaki F."/>
            <person name="Takami H."/>
        </authorList>
    </citation>
    <scope>NUCLEOTIDE SEQUENCE</scope>
    <source>
        <strain evidence="1">Expedition CK06-06</strain>
    </source>
</reference>
<proteinExistence type="predicted"/>
<dbReference type="AlphaFoldDB" id="X0ZAM4"/>
<protein>
    <submittedName>
        <fullName evidence="1">Uncharacterized protein</fullName>
    </submittedName>
</protein>
<dbReference type="EMBL" id="BART01009321">
    <property type="protein sequence ID" value="GAG66515.1"/>
    <property type="molecule type" value="Genomic_DNA"/>
</dbReference>
<accession>X0ZAM4</accession>